<dbReference type="AlphaFoldDB" id="A0A2W5UEA7"/>
<evidence type="ECO:0000313" key="1">
    <source>
        <dbReference type="EMBL" id="PZR07218.1"/>
    </source>
</evidence>
<name>A0A2W5UEA7_9BACT</name>
<dbReference type="EMBL" id="QFQP01000033">
    <property type="protein sequence ID" value="PZR07218.1"/>
    <property type="molecule type" value="Genomic_DNA"/>
</dbReference>
<organism evidence="1 2">
    <name type="scientific">Archangium gephyra</name>
    <dbReference type="NCBI Taxonomy" id="48"/>
    <lineage>
        <taxon>Bacteria</taxon>
        <taxon>Pseudomonadati</taxon>
        <taxon>Myxococcota</taxon>
        <taxon>Myxococcia</taxon>
        <taxon>Myxococcales</taxon>
        <taxon>Cystobacterineae</taxon>
        <taxon>Archangiaceae</taxon>
        <taxon>Archangium</taxon>
    </lineage>
</organism>
<accession>A0A2W5UEA7</accession>
<dbReference type="Proteomes" id="UP000249061">
    <property type="component" value="Unassembled WGS sequence"/>
</dbReference>
<proteinExistence type="predicted"/>
<evidence type="ECO:0000313" key="2">
    <source>
        <dbReference type="Proteomes" id="UP000249061"/>
    </source>
</evidence>
<sequence>MVVVLSSCGGGAGRCTADSQCPVGSSCDETVGVCVMPGSGSSNGGGSGATGGGSGGNPSMISADYGKSCTSDSNCSSVPGTTCTPNVNQCLATCANGQACPMGSECVDDVNVNRCVRTCSTHSDCSSEQYCNESSYISSKICLTKVEKWSLGKDCTSDSDCESSAFCVKKTGQSTGVCTKDCQRVTDCAEGQECVGLSGDPAFCFDFCFGIGQKSTCRNGMSCRAINGVSYGFCG</sequence>
<comment type="caution">
    <text evidence="1">The sequence shown here is derived from an EMBL/GenBank/DDBJ whole genome shotgun (WGS) entry which is preliminary data.</text>
</comment>
<reference evidence="1 2" key="1">
    <citation type="submission" date="2017-08" db="EMBL/GenBank/DDBJ databases">
        <title>Infants hospitalized years apart are colonized by the same room-sourced microbial strains.</title>
        <authorList>
            <person name="Brooks B."/>
            <person name="Olm M.R."/>
            <person name="Firek B.A."/>
            <person name="Baker R."/>
            <person name="Thomas B.C."/>
            <person name="Morowitz M.J."/>
            <person name="Banfield J.F."/>
        </authorList>
    </citation>
    <scope>NUCLEOTIDE SEQUENCE [LARGE SCALE GENOMIC DNA]</scope>
    <source>
        <strain evidence="1">S2_003_000_R2_14</strain>
    </source>
</reference>
<gene>
    <name evidence="1" type="ORF">DI536_28605</name>
</gene>
<protein>
    <submittedName>
        <fullName evidence="1">Uncharacterized protein</fullName>
    </submittedName>
</protein>